<keyword evidence="4" id="KW-0548">Nucleotidyltransferase</keyword>
<evidence type="ECO:0000256" key="1">
    <source>
        <dbReference type="ARBA" id="ARBA00005755"/>
    </source>
</evidence>
<sequence length="847" mass="99298">MTKRGLLSVLCMSGNPSQKVTLCETSGQKLLIRHRCDAVSVRKDARKRKNARQGERVPKRRRHSNDIFQPYRPDIVEDDLEGEAVDNIILLLEENGVREIYRNHWTSLRTHYREGPNHLHYTFRWYSQTDPSWEQWLRSVFSRQEKRFKLNLSHSFVLYNREADEFRFFHASKNNARVWDKPKTICRFRDINMIVDDLKAVDTLEYARQQKPNTKWTVHSVTSTTFYVDKLPDFPIGGCCFEDLMPPYVLQNKTIVPFIIDTNHHQLYDDRLCFFRCMAAHQTGTRRCVEARARALLRQWTDTSVDEFDGINLWELDGLEDVFKVDIDVFEFKYDPPCLVPHRRSSYKHGDVLHLLLVHGCHFSYISDIDAVAHAFVCERYGKQYKERKLIWHEKRCAVDEIKLYYPRGVYHPNPTPLEVLADEGVPVETDFLYPFRATYDFECYFTKSDIPTTSTAKTSYTARHVPLSVSVCSNVPGFENPKCLISYGDPQSLVDRMGDYLEEISTSAFQILRDTCFKDAFEYLETLREEDDKGRVNLKTTLLKYLSQLPVVGFNSGKYDLNVIKPYFAQRFLISEVDDCESDSECGNSLRQWGKRFVIKKNNEFMAISTPFLKFLDITNFIAPGFSYAKYLAAYEVEEQKGFFPYEYITSIEKLDETSLPPRDAFYSSLRNSELPVQNYDYIYKVWKESGMTSLRDLLIWYNNKDTRTFIEALAKQCEFYKTLGLDMLKDAVSVPGLTLRYLFKTMPRAHFFSLIREKDKDLHEELRKQIVGGPSIIFHRYHEKGITKLRGESGKAVQSLVGYDANSLYLWAISQEMPTEYPVRRRKENDFQPEVIDRYGRLSRE</sequence>
<dbReference type="Pfam" id="PF03175">
    <property type="entry name" value="DNA_pol_B_2"/>
    <property type="match status" value="1"/>
</dbReference>
<evidence type="ECO:0000256" key="7">
    <source>
        <dbReference type="ARBA" id="ARBA00023125"/>
    </source>
</evidence>
<keyword evidence="12" id="KW-1185">Reference proteome</keyword>
<evidence type="ECO:0000256" key="3">
    <source>
        <dbReference type="ARBA" id="ARBA00022679"/>
    </source>
</evidence>
<keyword evidence="6" id="KW-0239">DNA-directed DNA polymerase</keyword>
<evidence type="ECO:0000313" key="12">
    <source>
        <dbReference type="Proteomes" id="UP000735302"/>
    </source>
</evidence>
<dbReference type="GO" id="GO:0006260">
    <property type="term" value="P:DNA replication"/>
    <property type="evidence" value="ECO:0007669"/>
    <property type="project" value="UniProtKB-KW"/>
</dbReference>
<feature type="domain" description="DNA-directed DNA polymerase family B mitochondria/virus" evidence="10">
    <location>
        <begin position="627"/>
        <end position="830"/>
    </location>
</feature>
<feature type="region of interest" description="Disordered" evidence="9">
    <location>
        <begin position="43"/>
        <end position="63"/>
    </location>
</feature>
<proteinExistence type="inferred from homology"/>
<evidence type="ECO:0000259" key="10">
    <source>
        <dbReference type="Pfam" id="PF03175"/>
    </source>
</evidence>
<keyword evidence="5" id="KW-0235">DNA replication</keyword>
<comment type="caution">
    <text evidence="11">The sequence shown here is derived from an EMBL/GenBank/DDBJ whole genome shotgun (WGS) entry which is preliminary data.</text>
</comment>
<gene>
    <name evidence="11" type="ORF">PoB_004443700</name>
</gene>
<comment type="catalytic activity">
    <reaction evidence="8">
        <text>DNA(n) + a 2'-deoxyribonucleoside 5'-triphosphate = DNA(n+1) + diphosphate</text>
        <dbReference type="Rhea" id="RHEA:22508"/>
        <dbReference type="Rhea" id="RHEA-COMP:17339"/>
        <dbReference type="Rhea" id="RHEA-COMP:17340"/>
        <dbReference type="ChEBI" id="CHEBI:33019"/>
        <dbReference type="ChEBI" id="CHEBI:61560"/>
        <dbReference type="ChEBI" id="CHEBI:173112"/>
        <dbReference type="EC" id="2.7.7.7"/>
    </reaction>
</comment>
<dbReference type="EMBL" id="BLXT01004907">
    <property type="protein sequence ID" value="GFO17932.1"/>
    <property type="molecule type" value="Genomic_DNA"/>
</dbReference>
<evidence type="ECO:0000256" key="2">
    <source>
        <dbReference type="ARBA" id="ARBA00012417"/>
    </source>
</evidence>
<evidence type="ECO:0000256" key="8">
    <source>
        <dbReference type="ARBA" id="ARBA00049244"/>
    </source>
</evidence>
<comment type="similarity">
    <text evidence="1">Belongs to the DNA polymerase type-B family.</text>
</comment>
<evidence type="ECO:0000256" key="6">
    <source>
        <dbReference type="ARBA" id="ARBA00022932"/>
    </source>
</evidence>
<dbReference type="GO" id="GO:0000166">
    <property type="term" value="F:nucleotide binding"/>
    <property type="evidence" value="ECO:0007669"/>
    <property type="project" value="InterPro"/>
</dbReference>
<dbReference type="GO" id="GO:0003677">
    <property type="term" value="F:DNA binding"/>
    <property type="evidence" value="ECO:0007669"/>
    <property type="project" value="UniProtKB-KW"/>
</dbReference>
<dbReference type="InterPro" id="IPR004868">
    <property type="entry name" value="DNA-dir_DNA_pol_B_mt/vir"/>
</dbReference>
<evidence type="ECO:0000256" key="5">
    <source>
        <dbReference type="ARBA" id="ARBA00022705"/>
    </source>
</evidence>
<dbReference type="AlphaFoldDB" id="A0AAV4BER8"/>
<dbReference type="PANTHER" id="PTHR33206">
    <property type="entry name" value="PROTEIN CBG10425"/>
    <property type="match status" value="1"/>
</dbReference>
<name>A0AAV4BER8_9GAST</name>
<reference evidence="11 12" key="1">
    <citation type="journal article" date="2021" name="Elife">
        <title>Chloroplast acquisition without the gene transfer in kleptoplastic sea slugs, Plakobranchus ocellatus.</title>
        <authorList>
            <person name="Maeda T."/>
            <person name="Takahashi S."/>
            <person name="Yoshida T."/>
            <person name="Shimamura S."/>
            <person name="Takaki Y."/>
            <person name="Nagai Y."/>
            <person name="Toyoda A."/>
            <person name="Suzuki Y."/>
            <person name="Arimoto A."/>
            <person name="Ishii H."/>
            <person name="Satoh N."/>
            <person name="Nishiyama T."/>
            <person name="Hasebe M."/>
            <person name="Maruyama T."/>
            <person name="Minagawa J."/>
            <person name="Obokata J."/>
            <person name="Shigenobu S."/>
        </authorList>
    </citation>
    <scope>NUCLEOTIDE SEQUENCE [LARGE SCALE GENOMIC DNA]</scope>
</reference>
<protein>
    <recommendedName>
        <fullName evidence="2">DNA-directed DNA polymerase</fullName>
        <ecNumber evidence="2">2.7.7.7</ecNumber>
    </recommendedName>
</protein>
<dbReference type="EC" id="2.7.7.7" evidence="2"/>
<evidence type="ECO:0000256" key="9">
    <source>
        <dbReference type="SAM" id="MobiDB-lite"/>
    </source>
</evidence>
<keyword evidence="3" id="KW-0808">Transferase</keyword>
<organism evidence="11 12">
    <name type="scientific">Plakobranchus ocellatus</name>
    <dbReference type="NCBI Taxonomy" id="259542"/>
    <lineage>
        <taxon>Eukaryota</taxon>
        <taxon>Metazoa</taxon>
        <taxon>Spiralia</taxon>
        <taxon>Lophotrochozoa</taxon>
        <taxon>Mollusca</taxon>
        <taxon>Gastropoda</taxon>
        <taxon>Heterobranchia</taxon>
        <taxon>Euthyneura</taxon>
        <taxon>Panpulmonata</taxon>
        <taxon>Sacoglossa</taxon>
        <taxon>Placobranchoidea</taxon>
        <taxon>Plakobranchidae</taxon>
        <taxon>Plakobranchus</taxon>
    </lineage>
</organism>
<dbReference type="Proteomes" id="UP000735302">
    <property type="component" value="Unassembled WGS sequence"/>
</dbReference>
<dbReference type="GO" id="GO:0003887">
    <property type="term" value="F:DNA-directed DNA polymerase activity"/>
    <property type="evidence" value="ECO:0007669"/>
    <property type="project" value="UniProtKB-KW"/>
</dbReference>
<keyword evidence="7" id="KW-0238">DNA-binding</keyword>
<evidence type="ECO:0000256" key="4">
    <source>
        <dbReference type="ARBA" id="ARBA00022695"/>
    </source>
</evidence>
<dbReference type="PANTHER" id="PTHR33206:SF1">
    <property type="entry name" value="DNA-DIRECTED DNA POLYMERASE"/>
    <property type="match status" value="1"/>
</dbReference>
<evidence type="ECO:0000313" key="11">
    <source>
        <dbReference type="EMBL" id="GFO17932.1"/>
    </source>
</evidence>
<accession>A0AAV4BER8</accession>